<dbReference type="InterPro" id="IPR043128">
    <property type="entry name" value="Rev_trsase/Diguanyl_cyclase"/>
</dbReference>
<proteinExistence type="predicted"/>
<dbReference type="SUPFAM" id="SSF54631">
    <property type="entry name" value="CBS-domain pair"/>
    <property type="match status" value="1"/>
</dbReference>
<accession>A0ABS8N5I4</accession>
<comment type="caution">
    <text evidence="2">The sequence shown here is derived from an EMBL/GenBank/DDBJ whole genome shotgun (WGS) entry which is preliminary data.</text>
</comment>
<feature type="domain" description="GGDEF" evidence="1">
    <location>
        <begin position="145"/>
        <end position="292"/>
    </location>
</feature>
<dbReference type="SMART" id="SM00267">
    <property type="entry name" value="GGDEF"/>
    <property type="match status" value="1"/>
</dbReference>
<dbReference type="InterPro" id="IPR050469">
    <property type="entry name" value="Diguanylate_Cyclase"/>
</dbReference>
<dbReference type="NCBIfam" id="TIGR00254">
    <property type="entry name" value="GGDEF"/>
    <property type="match status" value="1"/>
</dbReference>
<dbReference type="Gene3D" id="3.10.580.10">
    <property type="entry name" value="CBS-domain"/>
    <property type="match status" value="1"/>
</dbReference>
<protein>
    <submittedName>
        <fullName evidence="2">GGDEF domain-containing protein</fullName>
    </submittedName>
</protein>
<dbReference type="PANTHER" id="PTHR45138">
    <property type="entry name" value="REGULATORY COMPONENTS OF SENSORY TRANSDUCTION SYSTEM"/>
    <property type="match status" value="1"/>
</dbReference>
<sequence>MIQNVLSIADKNFLKVNMFSGANSIQHCFYENDVECFVVYKSNELVGIVTERELIRAHPNRIIADVMSDRYICVKGSTYIWKTLDIFNKNEDLEIILVEEKNVIVGFITKMILKIELGKHIDLLTEFYKSDYIFYNAYRFIQENRNISIIFMDLDNFGFINKKYGHIKGDKILKSVASILKKNIIVSDSICFCRYAGDEFAILTSYSSSENKVLAEQLISSIKKSIFPDKILVSVSIGIAEYKAKNLHEETDILNCIDKLINAASLASTRAKNISSHLFIADGIDNICFNER</sequence>
<dbReference type="Proteomes" id="UP001165422">
    <property type="component" value="Unassembled WGS sequence"/>
</dbReference>
<dbReference type="Pfam" id="PF00990">
    <property type="entry name" value="GGDEF"/>
    <property type="match status" value="1"/>
</dbReference>
<dbReference type="EMBL" id="JAJJPB010000010">
    <property type="protein sequence ID" value="MCC9295059.1"/>
    <property type="molecule type" value="Genomic_DNA"/>
</dbReference>
<evidence type="ECO:0000313" key="3">
    <source>
        <dbReference type="Proteomes" id="UP001165422"/>
    </source>
</evidence>
<name>A0ABS8N5I4_9CLOT</name>
<dbReference type="SUPFAM" id="SSF55073">
    <property type="entry name" value="Nucleotide cyclase"/>
    <property type="match status" value="1"/>
</dbReference>
<reference evidence="2" key="1">
    <citation type="submission" date="2021-11" db="EMBL/GenBank/DDBJ databases">
        <authorList>
            <person name="Qingchun L."/>
            <person name="Dong Z."/>
            <person name="Zongwei Q."/>
            <person name="Jia Z."/>
            <person name="Duotao L."/>
        </authorList>
    </citation>
    <scope>NUCLEOTIDE SEQUENCE</scope>
    <source>
        <strain evidence="2">WLY-B-L2</strain>
    </source>
</reference>
<dbReference type="Gene3D" id="3.30.70.270">
    <property type="match status" value="1"/>
</dbReference>
<dbReference type="InterPro" id="IPR000160">
    <property type="entry name" value="GGDEF_dom"/>
</dbReference>
<dbReference type="InterPro" id="IPR000644">
    <property type="entry name" value="CBS_dom"/>
</dbReference>
<dbReference type="PROSITE" id="PS50887">
    <property type="entry name" value="GGDEF"/>
    <property type="match status" value="1"/>
</dbReference>
<dbReference type="InterPro" id="IPR029787">
    <property type="entry name" value="Nucleotide_cyclase"/>
</dbReference>
<keyword evidence="3" id="KW-1185">Reference proteome</keyword>
<dbReference type="PANTHER" id="PTHR45138:SF9">
    <property type="entry name" value="DIGUANYLATE CYCLASE DGCM-RELATED"/>
    <property type="match status" value="1"/>
</dbReference>
<gene>
    <name evidence="2" type="ORF">LN736_09350</name>
</gene>
<organism evidence="2 3">
    <name type="scientific">Clostridium aromativorans</name>
    <dbReference type="NCBI Taxonomy" id="2836848"/>
    <lineage>
        <taxon>Bacteria</taxon>
        <taxon>Bacillati</taxon>
        <taxon>Bacillota</taxon>
        <taxon>Clostridia</taxon>
        <taxon>Eubacteriales</taxon>
        <taxon>Clostridiaceae</taxon>
        <taxon>Clostridium</taxon>
    </lineage>
</organism>
<evidence type="ECO:0000259" key="1">
    <source>
        <dbReference type="PROSITE" id="PS50887"/>
    </source>
</evidence>
<evidence type="ECO:0000313" key="2">
    <source>
        <dbReference type="EMBL" id="MCC9295059.1"/>
    </source>
</evidence>
<dbReference type="InterPro" id="IPR046342">
    <property type="entry name" value="CBS_dom_sf"/>
</dbReference>
<dbReference type="Pfam" id="PF00571">
    <property type="entry name" value="CBS"/>
    <property type="match status" value="2"/>
</dbReference>
<dbReference type="RefSeq" id="WP_150357160.1">
    <property type="nucleotide sequence ID" value="NZ_JAJJPB010000010.1"/>
</dbReference>
<dbReference type="CDD" id="cd01949">
    <property type="entry name" value="GGDEF"/>
    <property type="match status" value="1"/>
</dbReference>